<feature type="domain" description="FAD/NAD(P)-binding" evidence="2">
    <location>
        <begin position="6"/>
        <end position="309"/>
    </location>
</feature>
<gene>
    <name evidence="3" type="ORF">JFL75_00505</name>
</gene>
<evidence type="ECO:0000256" key="1">
    <source>
        <dbReference type="ARBA" id="ARBA00023002"/>
    </source>
</evidence>
<dbReference type="RefSeq" id="WP_215626741.1">
    <property type="nucleotide sequence ID" value="NZ_CP067089.2"/>
</dbReference>
<sequence length="422" mass="45575">MKELRYDAAVIGGGAAGMAAALELQEAGFSCAIIEREDHLGGILMQCIHNGFGLHEFSEELTGPEFAERFAVKTADSDIAVYLGTTVCSLRPVDPSNTEGAYKELICASPDLGMLRISARAVVLAMGCRERNRGNVRIPGSRPAGVYTAGLAQRLVNIEGYIPGKEIVVIGSGDIGLIMARRMSWVGCTVKAVVEIMPYPSGLTRNIVQCLHDFDIPLYLSSQTTNIFGNDRVEGVEVTPMENGALVPEKAFRIDCDTVLLSVGLVPENELSKDAGVELNGTTNGPAVDSSLMTNIDGVFACGNVLHVHDLVDWVAEEARRAGRHAASWLKGERTGPQVRVKAGSNVRYVNPGKLSTREENKVYLRSLIVKNDAVLELRLDNRPVKTIKKGHVQPSEMINLTVGPKELEGFSSDSVLEFSIL</sequence>
<dbReference type="Proteomes" id="UP000595917">
    <property type="component" value="Chromosome"/>
</dbReference>
<dbReference type="PANTHER" id="PTHR42949:SF3">
    <property type="entry name" value="ANAEROBIC GLYCEROL-3-PHOSPHATE DEHYDROGENASE SUBUNIT B"/>
    <property type="match status" value="1"/>
</dbReference>
<dbReference type="InterPro" id="IPR023753">
    <property type="entry name" value="FAD/NAD-binding_dom"/>
</dbReference>
<keyword evidence="4" id="KW-1185">Reference proteome</keyword>
<reference evidence="3" key="1">
    <citation type="submission" date="2021-01" db="EMBL/GenBank/DDBJ databases">
        <title>Description of Breznakiella homolactica.</title>
        <authorList>
            <person name="Song Y."/>
            <person name="Brune A."/>
        </authorList>
    </citation>
    <scope>NUCLEOTIDE SEQUENCE</scope>
    <source>
        <strain evidence="3">RmG30</strain>
    </source>
</reference>
<dbReference type="InterPro" id="IPR036188">
    <property type="entry name" value="FAD/NAD-bd_sf"/>
</dbReference>
<keyword evidence="1" id="KW-0560">Oxidoreductase</keyword>
<dbReference type="InterPro" id="IPR051691">
    <property type="entry name" value="Metab_Enz_Cyan_OpOx_G3PDH"/>
</dbReference>
<dbReference type="KEGG" id="bhc:JFL75_00505"/>
<dbReference type="Gene3D" id="3.50.50.60">
    <property type="entry name" value="FAD/NAD(P)-binding domain"/>
    <property type="match status" value="2"/>
</dbReference>
<evidence type="ECO:0000259" key="2">
    <source>
        <dbReference type="Pfam" id="PF07992"/>
    </source>
</evidence>
<dbReference type="PANTHER" id="PTHR42949">
    <property type="entry name" value="ANAEROBIC GLYCEROL-3-PHOSPHATE DEHYDROGENASE SUBUNIT B"/>
    <property type="match status" value="1"/>
</dbReference>
<dbReference type="GO" id="GO:0016491">
    <property type="term" value="F:oxidoreductase activity"/>
    <property type="evidence" value="ECO:0007669"/>
    <property type="project" value="UniProtKB-KW"/>
</dbReference>
<proteinExistence type="predicted"/>
<dbReference type="Pfam" id="PF07992">
    <property type="entry name" value="Pyr_redox_2"/>
    <property type="match status" value="1"/>
</dbReference>
<dbReference type="SUPFAM" id="SSF51905">
    <property type="entry name" value="FAD/NAD(P)-binding domain"/>
    <property type="match status" value="1"/>
</dbReference>
<protein>
    <submittedName>
        <fullName evidence="3">FAD-dependent oxidoreductase</fullName>
    </submittedName>
</protein>
<accession>A0A7T8BBQ1</accession>
<name>A0A7T8BBQ1_9SPIR</name>
<organism evidence="3 4">
    <name type="scientific">Breznakiella homolactica</name>
    <dbReference type="NCBI Taxonomy" id="2798577"/>
    <lineage>
        <taxon>Bacteria</taxon>
        <taxon>Pseudomonadati</taxon>
        <taxon>Spirochaetota</taxon>
        <taxon>Spirochaetia</taxon>
        <taxon>Spirochaetales</taxon>
        <taxon>Breznakiellaceae</taxon>
        <taxon>Breznakiella</taxon>
    </lineage>
</organism>
<evidence type="ECO:0000313" key="4">
    <source>
        <dbReference type="Proteomes" id="UP000595917"/>
    </source>
</evidence>
<dbReference type="AlphaFoldDB" id="A0A7T8BBQ1"/>
<dbReference type="EMBL" id="CP067089">
    <property type="protein sequence ID" value="QQO09438.1"/>
    <property type="molecule type" value="Genomic_DNA"/>
</dbReference>
<dbReference type="PRINTS" id="PR00368">
    <property type="entry name" value="FADPNR"/>
</dbReference>
<dbReference type="PRINTS" id="PR00469">
    <property type="entry name" value="PNDRDTASEII"/>
</dbReference>
<evidence type="ECO:0000313" key="3">
    <source>
        <dbReference type="EMBL" id="QQO09438.1"/>
    </source>
</evidence>